<dbReference type="EMBL" id="BFEA01000056">
    <property type="protein sequence ID" value="GBG64917.1"/>
    <property type="molecule type" value="Genomic_DNA"/>
</dbReference>
<evidence type="ECO:0000313" key="3">
    <source>
        <dbReference type="EMBL" id="GBG64917.1"/>
    </source>
</evidence>
<keyword evidence="4" id="KW-1185">Reference proteome</keyword>
<dbReference type="InterPro" id="IPR024983">
    <property type="entry name" value="CHAT_dom"/>
</dbReference>
<evidence type="ECO:0000256" key="1">
    <source>
        <dbReference type="SAM" id="MobiDB-lite"/>
    </source>
</evidence>
<gene>
    <name evidence="3" type="ORF">CBR_g48665</name>
</gene>
<feature type="compositionally biased region" description="Low complexity" evidence="1">
    <location>
        <begin position="1199"/>
        <end position="1209"/>
    </location>
</feature>
<feature type="region of interest" description="Disordered" evidence="1">
    <location>
        <begin position="1186"/>
        <end position="1220"/>
    </location>
</feature>
<feature type="region of interest" description="Disordered" evidence="1">
    <location>
        <begin position="1660"/>
        <end position="1690"/>
    </location>
</feature>
<evidence type="ECO:0000259" key="2">
    <source>
        <dbReference type="Pfam" id="PF12770"/>
    </source>
</evidence>
<feature type="region of interest" description="Disordered" evidence="1">
    <location>
        <begin position="1517"/>
        <end position="1550"/>
    </location>
</feature>
<dbReference type="Proteomes" id="UP000265515">
    <property type="component" value="Unassembled WGS sequence"/>
</dbReference>
<organism evidence="3 4">
    <name type="scientific">Chara braunii</name>
    <name type="common">Braun's stonewort</name>
    <dbReference type="NCBI Taxonomy" id="69332"/>
    <lineage>
        <taxon>Eukaryota</taxon>
        <taxon>Viridiplantae</taxon>
        <taxon>Streptophyta</taxon>
        <taxon>Charophyceae</taxon>
        <taxon>Charales</taxon>
        <taxon>Characeae</taxon>
        <taxon>Chara</taxon>
    </lineage>
</organism>
<feature type="domain" description="CHAT" evidence="2">
    <location>
        <begin position="892"/>
        <end position="1059"/>
    </location>
</feature>
<proteinExistence type="predicted"/>
<dbReference type="STRING" id="69332.A0A388K4E8"/>
<feature type="compositionally biased region" description="Basic and acidic residues" evidence="1">
    <location>
        <begin position="1335"/>
        <end position="1345"/>
    </location>
</feature>
<feature type="region of interest" description="Disordered" evidence="1">
    <location>
        <begin position="839"/>
        <end position="863"/>
    </location>
</feature>
<sequence length="1807" mass="198741">MAEDSIQSLWRNISSHFRGHGGQIVEHVSSILSPRPSSRANSSPNPSHMRTPSRRPSPSPRPLCTYGSEESKRSIQIEKPLDFMDVAQEVRFHISKGGEAGMSSAVELVERAFQTWRWMTDRPSTIAFFLAELWRGVFVPKPWEELPVFTLSTLKEILRPASSFNEIETLFCLAFMERYTNPFQPSGRLNVLCNLLRATKEGSNKVDDVYAPIKAVALMDIQFLLDQVDHNLQGIDKDMLLESYGKPPVPLKSALNIWKQLSYLLSANMTEKSSTSKPFFCLSMQLSCEHELVMFNLWRESAELAPCFQEIKERIALTRMLGLVEEELLSYHDQACFTGLVVVNFSGRCSAITESTFKELVHQLLRRGYKRWAVDVLEDLQGVRDLGKPAYFSSSSFVDCGMRLKFAMELALANKECLRDQIRCIYSICDLGRVLWVLQNEKQSKELLDKAIRLYMDIEDTFGSPLMNYPLEVTGLEWARCKEALGALSSVHDITWSRMFYAQAKEVYEVLHMLTPDREVSLLLCNASLCLGLPSSSGWCDSNTAQLEKLLAKVDEKMKVMMPQWLRGGGVLMTGRYNLSKYSSLDLKGHLHVDKEEFAEALECMEQYAASTNTHLSLFNVTTLCGKLGDEQAAAKWRKVALIKFKEEQRAIGELSLEWERFYGESDASEFLQVQMDRIRDGDPLTALIWSEWSHHRFLSAVLMNRMRNGADDVTGFELDKPGTVTHAASIVGPDKADTAACNNANSEKRSPFECFDSDEANAKKSILEGCDLCGPRSLVVEYHFHGGDFEHERVVIYVMNARNIFAHAIPYAKLEGVQVHVEELNDLIKLDHLVPESTPPSLQKSELHRSRSSQLPEKKHCTRSRSCCRSTQGLQSRMGISPARRRRMMNAVLEKLYELLIVPIEQQIESLSPEDKLIIVPHDILWSVPFAMLRDGKRRASEKPYLVERHTVAVVPGIHLLPTLKKRSDDLINMFSAAEGSTGQKSLVVGDPFPLDFNADPLPYAGKEALKVYEILTPGTARLLTGRDATKQQVLSALQCGAPIAHFAAHVLVGSRAELKIDADFEEGAMLLSHDPCGESASNVEIIAAKNDDRPCMTSTTPTATIGLSSSDKNAEVRAVNSIDGKTGVVPVNELCAPDQQRAAVQSAIRETEGPAICCDRLQAEAAPNPLQVDLVDKAAGMEGLQVPKQRSSHESSGDSNAAADGSAEQGTHLQTQQAEEARMPCFVDGIDVGAHFTQEVGPTNCAAEQQPTDDNVKIASTGMSDVCPDALQTRETLNSSEIACQMQTEESMDPKVTRIDGPQACSAALETSKIRKSQEGVEAGRAATAAEHSSADRGPIDEAKGVQPQLGISLEALHPEEISKSFAIADVDVSAGKGAEAGEGAEAELSSLDMQPIDGVDVTELEMGVRLEALHPQETSTLSVANDIDVGAVKRRMPEYRPGCHSDNVSVDATTMQRAPGSANNDVDLHTDAHKLPDWRTAMPNVSAEVPASQVPLSNSLPHKAVKRQVPIVPAHPQDNAESMKTETPASSMCEQRPAGSPPQAASWATPTTAAEFPGALKAEEILEVFGNDLKSLLVVLSCCNSAKGLLRPEGVLSYARAFLISQVPCLVPSLWEIDDEATFTLMLAFYRALAKGHDVSASLRLAMLKMISARHPSTSNTELGSRSVAFPERAKGSERDNDEQGTLNKECEEVVLHAYGIPVEDLEKEMKALSRRMMCKPGHGGCARCRNDNMGGEGAMGCADAPETSRGAQLSWFVMCADEEGEDDEDENDTLIWQPNDWGGFLCLGLPTLTLPGGLFSASE</sequence>
<feature type="region of interest" description="Disordered" evidence="1">
    <location>
        <begin position="1317"/>
        <end position="1345"/>
    </location>
</feature>
<reference evidence="3 4" key="1">
    <citation type="journal article" date="2018" name="Cell">
        <title>The Chara Genome: Secondary Complexity and Implications for Plant Terrestrialization.</title>
        <authorList>
            <person name="Nishiyama T."/>
            <person name="Sakayama H."/>
            <person name="Vries J.D."/>
            <person name="Buschmann H."/>
            <person name="Saint-Marcoux D."/>
            <person name="Ullrich K.K."/>
            <person name="Haas F.B."/>
            <person name="Vanderstraeten L."/>
            <person name="Becker D."/>
            <person name="Lang D."/>
            <person name="Vosolsobe S."/>
            <person name="Rombauts S."/>
            <person name="Wilhelmsson P.K.I."/>
            <person name="Janitza P."/>
            <person name="Kern R."/>
            <person name="Heyl A."/>
            <person name="Rumpler F."/>
            <person name="Villalobos L.I.A.C."/>
            <person name="Clay J.M."/>
            <person name="Skokan R."/>
            <person name="Toyoda A."/>
            <person name="Suzuki Y."/>
            <person name="Kagoshima H."/>
            <person name="Schijlen E."/>
            <person name="Tajeshwar N."/>
            <person name="Catarino B."/>
            <person name="Hetherington A.J."/>
            <person name="Saltykova A."/>
            <person name="Bonnot C."/>
            <person name="Breuninger H."/>
            <person name="Symeonidi A."/>
            <person name="Radhakrishnan G.V."/>
            <person name="Van Nieuwerburgh F."/>
            <person name="Deforce D."/>
            <person name="Chang C."/>
            <person name="Karol K.G."/>
            <person name="Hedrich R."/>
            <person name="Ulvskov P."/>
            <person name="Glockner G."/>
            <person name="Delwiche C.F."/>
            <person name="Petrasek J."/>
            <person name="Van de Peer Y."/>
            <person name="Friml J."/>
            <person name="Beilby M."/>
            <person name="Dolan L."/>
            <person name="Kohara Y."/>
            <person name="Sugano S."/>
            <person name="Fujiyama A."/>
            <person name="Delaux P.-M."/>
            <person name="Quint M."/>
            <person name="TheiBen G."/>
            <person name="Hagemann M."/>
            <person name="Harholt J."/>
            <person name="Dunand C."/>
            <person name="Zachgo S."/>
            <person name="Langdale J."/>
            <person name="Maumus F."/>
            <person name="Straeten D.V.D."/>
            <person name="Gould S.B."/>
            <person name="Rensing S.A."/>
        </authorList>
    </citation>
    <scope>NUCLEOTIDE SEQUENCE [LARGE SCALE GENOMIC DNA]</scope>
    <source>
        <strain evidence="3 4">S276</strain>
    </source>
</reference>
<dbReference type="PANTHER" id="PTHR10098">
    <property type="entry name" value="RAPSYN-RELATED"/>
    <property type="match status" value="1"/>
</dbReference>
<feature type="region of interest" description="Disordered" evidence="1">
    <location>
        <begin position="32"/>
        <end position="72"/>
    </location>
</feature>
<name>A0A388K4E8_CHABU</name>
<dbReference type="Pfam" id="PF12770">
    <property type="entry name" value="CHAT"/>
    <property type="match status" value="2"/>
</dbReference>
<feature type="compositionally biased region" description="Polar residues" evidence="1">
    <location>
        <begin position="1210"/>
        <end position="1220"/>
    </location>
</feature>
<feature type="compositionally biased region" description="Low complexity" evidence="1">
    <location>
        <begin position="33"/>
        <end position="54"/>
    </location>
</feature>
<dbReference type="PANTHER" id="PTHR10098:SF108">
    <property type="entry name" value="TETRATRICOPEPTIDE REPEAT PROTEIN 28"/>
    <property type="match status" value="1"/>
</dbReference>
<dbReference type="Gramene" id="GBG64917">
    <property type="protein sequence ID" value="GBG64917"/>
    <property type="gene ID" value="CBR_g48665"/>
</dbReference>
<feature type="domain" description="CHAT" evidence="2">
    <location>
        <begin position="1562"/>
        <end position="1668"/>
    </location>
</feature>
<comment type="caution">
    <text evidence="3">The sequence shown here is derived from an EMBL/GenBank/DDBJ whole genome shotgun (WGS) entry which is preliminary data.</text>
</comment>
<dbReference type="OrthoDB" id="626167at2759"/>
<evidence type="ECO:0000313" key="4">
    <source>
        <dbReference type="Proteomes" id="UP000265515"/>
    </source>
</evidence>
<protein>
    <recommendedName>
        <fullName evidence="2">CHAT domain-containing protein</fullName>
    </recommendedName>
</protein>
<feature type="compositionally biased region" description="Polar residues" evidence="1">
    <location>
        <begin position="1522"/>
        <end position="1536"/>
    </location>
</feature>
<accession>A0A388K4E8</accession>